<dbReference type="SUPFAM" id="SSF55874">
    <property type="entry name" value="ATPase domain of HSP90 chaperone/DNA topoisomerase II/histidine kinase"/>
    <property type="match status" value="1"/>
</dbReference>
<name>A0A1H4ED21_9FIRM</name>
<dbReference type="RefSeq" id="WP_090309794.1">
    <property type="nucleotide sequence ID" value="NZ_FNRK01000038.1"/>
</dbReference>
<dbReference type="STRING" id="81409.SAMN04515656_1381"/>
<comment type="subcellular location">
    <subcellularLocation>
        <location evidence="2">Membrane</location>
    </subcellularLocation>
</comment>
<feature type="modified residue" description="4-aspartylphosphate" evidence="10">
    <location>
        <position position="341"/>
    </location>
</feature>
<dbReference type="InterPro" id="IPR036097">
    <property type="entry name" value="HisK_dim/P_sf"/>
</dbReference>
<evidence type="ECO:0000256" key="3">
    <source>
        <dbReference type="ARBA" id="ARBA00012438"/>
    </source>
</evidence>
<dbReference type="SMART" id="SM00448">
    <property type="entry name" value="REC"/>
    <property type="match status" value="1"/>
</dbReference>
<keyword evidence="6" id="KW-0808">Transferase</keyword>
<dbReference type="GO" id="GO:0000155">
    <property type="term" value="F:phosphorelay sensor kinase activity"/>
    <property type="evidence" value="ECO:0007669"/>
    <property type="project" value="InterPro"/>
</dbReference>
<dbReference type="Pfam" id="PF00512">
    <property type="entry name" value="HisKA"/>
    <property type="match status" value="1"/>
</dbReference>
<sequence>MTRADVTKLLYEEEEKANRLREALIVAEQANNAKSDFLASMSHDIRTPMNAIVGMCELAIADETDEQQVHESLRTIQSSSQLLLSLINNILEMSRIESGKMVFLEEPFSVKKQIEETAKSYQFLAAQKHQKFEVFCDIEHDTCSGDVARIHSAIDNVLSNAIKYTPYGGTITYRVSELSSNIPWIGRYRFEISDTGIGISAEKQKHLFEPFFRGESDLTAKIEGTGLGLSIAKAIIDLKGGTISVNSVENVGTTFVIELPLHFAKGEPRAALPTSPERTLTAYDLSATHILVCEDHAVNQRVIQRILQKANATITLVDNGQAGYEAFLKSEDGTFDMILMDIQMPVMNGYRATKAIRESNHPQAKSIPIVAMTANAFSEDVKKSMEAGMDGHLAKPIVPIQIYEAVLQFTKGRLKEYSSR</sequence>
<keyword evidence="14" id="KW-1185">Reference proteome</keyword>
<evidence type="ECO:0000256" key="6">
    <source>
        <dbReference type="ARBA" id="ARBA00022679"/>
    </source>
</evidence>
<evidence type="ECO:0000256" key="4">
    <source>
        <dbReference type="ARBA" id="ARBA00018672"/>
    </source>
</evidence>
<dbReference type="InterPro" id="IPR036890">
    <property type="entry name" value="HATPase_C_sf"/>
</dbReference>
<dbReference type="Gene3D" id="3.30.565.10">
    <property type="entry name" value="Histidine kinase-like ATPase, C-terminal domain"/>
    <property type="match status" value="1"/>
</dbReference>
<dbReference type="InterPro" id="IPR005467">
    <property type="entry name" value="His_kinase_dom"/>
</dbReference>
<dbReference type="SMART" id="SM00387">
    <property type="entry name" value="HATPase_c"/>
    <property type="match status" value="1"/>
</dbReference>
<dbReference type="InterPro" id="IPR003594">
    <property type="entry name" value="HATPase_dom"/>
</dbReference>
<dbReference type="InterPro" id="IPR004358">
    <property type="entry name" value="Sig_transdc_His_kin-like_C"/>
</dbReference>
<dbReference type="PANTHER" id="PTHR43047">
    <property type="entry name" value="TWO-COMPONENT HISTIDINE PROTEIN KINASE"/>
    <property type="match status" value="1"/>
</dbReference>
<dbReference type="InterPro" id="IPR003661">
    <property type="entry name" value="HisK_dim/P_dom"/>
</dbReference>
<dbReference type="SUPFAM" id="SSF52172">
    <property type="entry name" value="CheY-like"/>
    <property type="match status" value="1"/>
</dbReference>
<dbReference type="Pfam" id="PF02518">
    <property type="entry name" value="HATPase_c"/>
    <property type="match status" value="1"/>
</dbReference>
<gene>
    <name evidence="13" type="ORF">SAMN04515656_1381</name>
</gene>
<dbReference type="FunFam" id="3.30.565.10:FF:000006">
    <property type="entry name" value="Sensor histidine kinase WalK"/>
    <property type="match status" value="1"/>
</dbReference>
<reference evidence="13 14" key="1">
    <citation type="submission" date="2016-10" db="EMBL/GenBank/DDBJ databases">
        <authorList>
            <person name="de Groot N.N."/>
        </authorList>
    </citation>
    <scope>NUCLEOTIDE SEQUENCE [LARGE SCALE GENOMIC DNA]</scope>
    <source>
        <strain evidence="13 14">SR12</strain>
    </source>
</reference>
<dbReference type="SMART" id="SM00388">
    <property type="entry name" value="HisKA"/>
    <property type="match status" value="1"/>
</dbReference>
<dbReference type="InterPro" id="IPR001789">
    <property type="entry name" value="Sig_transdc_resp-reg_receiver"/>
</dbReference>
<evidence type="ECO:0000256" key="10">
    <source>
        <dbReference type="PROSITE-ProRule" id="PRU00169"/>
    </source>
</evidence>
<proteinExistence type="predicted"/>
<evidence type="ECO:0000256" key="8">
    <source>
        <dbReference type="ARBA" id="ARBA00023012"/>
    </source>
</evidence>
<feature type="domain" description="Response regulatory" evidence="12">
    <location>
        <begin position="289"/>
        <end position="410"/>
    </location>
</feature>
<dbReference type="CDD" id="cd17546">
    <property type="entry name" value="REC_hyHK_CKI1_RcsC-like"/>
    <property type="match status" value="1"/>
</dbReference>
<evidence type="ECO:0000313" key="14">
    <source>
        <dbReference type="Proteomes" id="UP000199394"/>
    </source>
</evidence>
<evidence type="ECO:0000256" key="7">
    <source>
        <dbReference type="ARBA" id="ARBA00022777"/>
    </source>
</evidence>
<dbReference type="PROSITE" id="PS50109">
    <property type="entry name" value="HIS_KIN"/>
    <property type="match status" value="1"/>
</dbReference>
<evidence type="ECO:0000256" key="5">
    <source>
        <dbReference type="ARBA" id="ARBA00022553"/>
    </source>
</evidence>
<evidence type="ECO:0000256" key="1">
    <source>
        <dbReference type="ARBA" id="ARBA00000085"/>
    </source>
</evidence>
<dbReference type="Gene3D" id="3.40.50.2300">
    <property type="match status" value="1"/>
</dbReference>
<organism evidence="13 14">
    <name type="scientific">Eubacterium aggregans</name>
    <dbReference type="NCBI Taxonomy" id="81409"/>
    <lineage>
        <taxon>Bacteria</taxon>
        <taxon>Bacillati</taxon>
        <taxon>Bacillota</taxon>
        <taxon>Clostridia</taxon>
        <taxon>Eubacteriales</taxon>
        <taxon>Eubacteriaceae</taxon>
        <taxon>Eubacterium</taxon>
    </lineage>
</organism>
<comment type="catalytic activity">
    <reaction evidence="1">
        <text>ATP + protein L-histidine = ADP + protein N-phospho-L-histidine.</text>
        <dbReference type="EC" id="2.7.13.3"/>
    </reaction>
</comment>
<keyword evidence="8" id="KW-0902">Two-component regulatory system</keyword>
<dbReference type="Gene3D" id="1.10.287.130">
    <property type="match status" value="1"/>
</dbReference>
<dbReference type="OrthoDB" id="9804263at2"/>
<dbReference type="Pfam" id="PF00072">
    <property type="entry name" value="Response_reg"/>
    <property type="match status" value="1"/>
</dbReference>
<feature type="domain" description="Histidine kinase" evidence="11">
    <location>
        <begin position="40"/>
        <end position="263"/>
    </location>
</feature>
<dbReference type="AlphaFoldDB" id="A0A1H4ED21"/>
<dbReference type="EMBL" id="FNRK01000038">
    <property type="protein sequence ID" value="SEA82846.1"/>
    <property type="molecule type" value="Genomic_DNA"/>
</dbReference>
<keyword evidence="7 13" id="KW-0418">Kinase</keyword>
<evidence type="ECO:0000256" key="9">
    <source>
        <dbReference type="ARBA" id="ARBA00024867"/>
    </source>
</evidence>
<comment type="function">
    <text evidence="9">May play the central regulatory role in sporulation. It may be an element of the effector pathway responsible for the activation of sporulation genes in response to nutritional stress. Spo0A may act in concert with spo0H (a sigma factor) to control the expression of some genes that are critical to the sporulation process.</text>
</comment>
<dbReference type="Proteomes" id="UP000199394">
    <property type="component" value="Unassembled WGS sequence"/>
</dbReference>
<accession>A0A1H4ED21</accession>
<evidence type="ECO:0000259" key="12">
    <source>
        <dbReference type="PROSITE" id="PS50110"/>
    </source>
</evidence>
<evidence type="ECO:0000313" key="13">
    <source>
        <dbReference type="EMBL" id="SEA82846.1"/>
    </source>
</evidence>
<evidence type="ECO:0000256" key="2">
    <source>
        <dbReference type="ARBA" id="ARBA00004370"/>
    </source>
</evidence>
<dbReference type="SUPFAM" id="SSF47384">
    <property type="entry name" value="Homodimeric domain of signal transducing histidine kinase"/>
    <property type="match status" value="1"/>
</dbReference>
<dbReference type="InterPro" id="IPR011006">
    <property type="entry name" value="CheY-like_superfamily"/>
</dbReference>
<keyword evidence="5 10" id="KW-0597">Phosphoprotein</keyword>
<dbReference type="PANTHER" id="PTHR43047:SF72">
    <property type="entry name" value="OSMOSENSING HISTIDINE PROTEIN KINASE SLN1"/>
    <property type="match status" value="1"/>
</dbReference>
<dbReference type="EC" id="2.7.13.3" evidence="3"/>
<dbReference type="GO" id="GO:0005886">
    <property type="term" value="C:plasma membrane"/>
    <property type="evidence" value="ECO:0007669"/>
    <property type="project" value="TreeGrafter"/>
</dbReference>
<dbReference type="CDD" id="cd00082">
    <property type="entry name" value="HisKA"/>
    <property type="match status" value="1"/>
</dbReference>
<evidence type="ECO:0000259" key="11">
    <source>
        <dbReference type="PROSITE" id="PS50109"/>
    </source>
</evidence>
<dbReference type="PROSITE" id="PS50110">
    <property type="entry name" value="RESPONSE_REGULATORY"/>
    <property type="match status" value="1"/>
</dbReference>
<dbReference type="PRINTS" id="PR00344">
    <property type="entry name" value="BCTRLSENSOR"/>
</dbReference>
<protein>
    <recommendedName>
        <fullName evidence="4">Stage 0 sporulation protein A homolog</fullName>
        <ecNumber evidence="3">2.7.13.3</ecNumber>
    </recommendedName>
</protein>
<dbReference type="GO" id="GO:0009927">
    <property type="term" value="F:histidine phosphotransfer kinase activity"/>
    <property type="evidence" value="ECO:0007669"/>
    <property type="project" value="TreeGrafter"/>
</dbReference>